<reference evidence="2 3" key="1">
    <citation type="submission" date="2018-03" db="EMBL/GenBank/DDBJ databases">
        <authorList>
            <person name="Nguyen K."/>
            <person name="Fouts D."/>
            <person name="Sutton G."/>
        </authorList>
    </citation>
    <scope>NUCLEOTIDE SEQUENCE [LARGE SCALE GENOMIC DNA]</scope>
    <source>
        <strain evidence="2 3">AU3578</strain>
    </source>
</reference>
<evidence type="ECO:0000313" key="3">
    <source>
        <dbReference type="Proteomes" id="UP000237632"/>
    </source>
</evidence>
<dbReference type="AlphaFoldDB" id="A0AA45B9R0"/>
<gene>
    <name evidence="2" type="ORF">C6T65_28590</name>
</gene>
<evidence type="ECO:0000256" key="1">
    <source>
        <dbReference type="SAM" id="Phobius"/>
    </source>
</evidence>
<feature type="transmembrane region" description="Helical" evidence="1">
    <location>
        <begin position="20"/>
        <end position="42"/>
    </location>
</feature>
<evidence type="ECO:0000313" key="2">
    <source>
        <dbReference type="EMBL" id="PRH39014.1"/>
    </source>
</evidence>
<protein>
    <submittedName>
        <fullName evidence="2">Uncharacterized protein</fullName>
    </submittedName>
</protein>
<sequence>MNAAIDKAAAVHRAFKALPFFVQRLLLTILSTAIWMLGAFLLAKHLESIGGLISIVGIVGVFWATGLYTLWRPFLVVLMVLLTFLSLD</sequence>
<keyword evidence="1" id="KW-1133">Transmembrane helix</keyword>
<organism evidence="2 3">
    <name type="scientific">Burkholderia vietnamiensis</name>
    <dbReference type="NCBI Taxonomy" id="60552"/>
    <lineage>
        <taxon>Bacteria</taxon>
        <taxon>Pseudomonadati</taxon>
        <taxon>Pseudomonadota</taxon>
        <taxon>Betaproteobacteria</taxon>
        <taxon>Burkholderiales</taxon>
        <taxon>Burkholderiaceae</taxon>
        <taxon>Burkholderia</taxon>
        <taxon>Burkholderia cepacia complex</taxon>
    </lineage>
</organism>
<name>A0AA45B9R0_BURVI</name>
<accession>A0AA45B9R0</accession>
<comment type="caution">
    <text evidence="2">The sequence shown here is derived from an EMBL/GenBank/DDBJ whole genome shotgun (WGS) entry which is preliminary data.</text>
</comment>
<dbReference type="RefSeq" id="WP_059896560.1">
    <property type="nucleotide sequence ID" value="NZ_CADFFA010000024.1"/>
</dbReference>
<dbReference type="Proteomes" id="UP000237632">
    <property type="component" value="Unassembled WGS sequence"/>
</dbReference>
<feature type="transmembrane region" description="Helical" evidence="1">
    <location>
        <begin position="49"/>
        <end position="64"/>
    </location>
</feature>
<dbReference type="EMBL" id="PVHK01000217">
    <property type="protein sequence ID" value="PRH39014.1"/>
    <property type="molecule type" value="Genomic_DNA"/>
</dbReference>
<keyword evidence="1" id="KW-0472">Membrane</keyword>
<keyword evidence="1" id="KW-0812">Transmembrane</keyword>
<proteinExistence type="predicted"/>